<protein>
    <recommendedName>
        <fullName evidence="4">GtrA-like protein domain-containing protein</fullName>
    </recommendedName>
</protein>
<accession>A0ABR7IXD6</accession>
<dbReference type="RefSeq" id="WP_166126164.1">
    <property type="nucleotide sequence ID" value="NZ_JAANOQ010000003.1"/>
</dbReference>
<keyword evidence="1" id="KW-0812">Transmembrane</keyword>
<keyword evidence="3" id="KW-1185">Reference proteome</keyword>
<feature type="transmembrane region" description="Helical" evidence="1">
    <location>
        <begin position="62"/>
        <end position="81"/>
    </location>
</feature>
<comment type="caution">
    <text evidence="2">The sequence shown here is derived from an EMBL/GenBank/DDBJ whole genome shotgun (WGS) entry which is preliminary data.</text>
</comment>
<evidence type="ECO:0008006" key="4">
    <source>
        <dbReference type="Google" id="ProtNLM"/>
    </source>
</evidence>
<dbReference type="Proteomes" id="UP000605990">
    <property type="component" value="Unassembled WGS sequence"/>
</dbReference>
<gene>
    <name evidence="2" type="ORF">H8R27_06045</name>
</gene>
<evidence type="ECO:0000313" key="2">
    <source>
        <dbReference type="EMBL" id="MBC5834444.1"/>
    </source>
</evidence>
<organism evidence="2 3">
    <name type="scientific">Flavobacterium bernardetii</name>
    <dbReference type="NCBI Taxonomy" id="2813823"/>
    <lineage>
        <taxon>Bacteria</taxon>
        <taxon>Pseudomonadati</taxon>
        <taxon>Bacteroidota</taxon>
        <taxon>Flavobacteriia</taxon>
        <taxon>Flavobacteriales</taxon>
        <taxon>Flavobacteriaceae</taxon>
        <taxon>Flavobacterium</taxon>
    </lineage>
</organism>
<keyword evidence="1" id="KW-1133">Transmembrane helix</keyword>
<sequence length="107" mass="12119">MFGIILIYWVGKYFYQLAIEFNKSKWGFAVLGLATYYGSQLIVGFILAVLNEIFILGLDFEGVGINLLGIPVGAASCYFLYNFLEKKWKREYVNPLTEIEAIGTSNE</sequence>
<keyword evidence="1" id="KW-0472">Membrane</keyword>
<name>A0ABR7IXD6_9FLAO</name>
<evidence type="ECO:0000256" key="1">
    <source>
        <dbReference type="SAM" id="Phobius"/>
    </source>
</evidence>
<evidence type="ECO:0000313" key="3">
    <source>
        <dbReference type="Proteomes" id="UP000605990"/>
    </source>
</evidence>
<dbReference type="EMBL" id="JACRUN010000002">
    <property type="protein sequence ID" value="MBC5834444.1"/>
    <property type="molecule type" value="Genomic_DNA"/>
</dbReference>
<feature type="transmembrane region" description="Helical" evidence="1">
    <location>
        <begin position="26"/>
        <end position="50"/>
    </location>
</feature>
<proteinExistence type="predicted"/>
<reference evidence="2 3" key="1">
    <citation type="submission" date="2020-08" db="EMBL/GenBank/DDBJ databases">
        <title>Description of novel Flavobacterium F-408 isolate.</title>
        <authorList>
            <person name="Saticioglu I.B."/>
            <person name="Duman M."/>
            <person name="Altun S."/>
        </authorList>
    </citation>
    <scope>NUCLEOTIDE SEQUENCE [LARGE SCALE GENOMIC DNA]</scope>
    <source>
        <strain evidence="2 3">F-408</strain>
    </source>
</reference>